<evidence type="ECO:0000259" key="8">
    <source>
        <dbReference type="PROSITE" id="PS50110"/>
    </source>
</evidence>
<protein>
    <recommendedName>
        <fullName evidence="1">Stage 0 sporulation protein A homolog</fullName>
    </recommendedName>
</protein>
<sequence>MYRIFMIEDDRGILDAVKERCTKWELEVFGVENYRNILTEFVECQPHLVIMDIGLPAFDGYHWCREIRRISNVPILFLSSASDNMNQIMAMNMGGDDFIAKPFDYDVLIAKIQALLRRAYDFAGHMPVLECRGAFLNLENNTLQYGGAVIELTKNEHRILSLLMENKGVIVSRERLMDALWESDCYVDDNTLSVNVNRLRKKLEASGLENFIGTKFGVGYYIQEEKDDGK</sequence>
<evidence type="ECO:0000256" key="1">
    <source>
        <dbReference type="ARBA" id="ARBA00018672"/>
    </source>
</evidence>
<keyword evidence="2" id="KW-0805">Transcription regulation</keyword>
<dbReference type="Gene3D" id="1.10.10.10">
    <property type="entry name" value="Winged helix-like DNA-binding domain superfamily/Winged helix DNA-binding domain"/>
    <property type="match status" value="1"/>
</dbReference>
<evidence type="ECO:0000256" key="5">
    <source>
        <dbReference type="ARBA" id="ARBA00024867"/>
    </source>
</evidence>
<dbReference type="PANTHER" id="PTHR48111">
    <property type="entry name" value="REGULATOR OF RPOS"/>
    <property type="match status" value="1"/>
</dbReference>
<dbReference type="PANTHER" id="PTHR48111:SF43">
    <property type="entry name" value="STAGE 0 SPORULATION PROTEIN A HOMOLOG"/>
    <property type="match status" value="1"/>
</dbReference>
<dbReference type="GO" id="GO:0000156">
    <property type="term" value="F:phosphorelay response regulator activity"/>
    <property type="evidence" value="ECO:0007669"/>
    <property type="project" value="TreeGrafter"/>
</dbReference>
<name>A0A9D2ENA0_9FIRM</name>
<dbReference type="SUPFAM" id="SSF52172">
    <property type="entry name" value="CheY-like"/>
    <property type="match status" value="1"/>
</dbReference>
<dbReference type="SUPFAM" id="SSF46894">
    <property type="entry name" value="C-terminal effector domain of the bipartite response regulators"/>
    <property type="match status" value="1"/>
</dbReference>
<evidence type="ECO:0000256" key="2">
    <source>
        <dbReference type="ARBA" id="ARBA00023015"/>
    </source>
</evidence>
<evidence type="ECO:0000313" key="10">
    <source>
        <dbReference type="EMBL" id="HIZ40471.1"/>
    </source>
</evidence>
<evidence type="ECO:0000256" key="6">
    <source>
        <dbReference type="PROSITE-ProRule" id="PRU00169"/>
    </source>
</evidence>
<dbReference type="SMART" id="SM00448">
    <property type="entry name" value="REC"/>
    <property type="match status" value="1"/>
</dbReference>
<dbReference type="GO" id="GO:0032993">
    <property type="term" value="C:protein-DNA complex"/>
    <property type="evidence" value="ECO:0007669"/>
    <property type="project" value="TreeGrafter"/>
</dbReference>
<dbReference type="PROSITE" id="PS50110">
    <property type="entry name" value="RESPONSE_REGULATORY"/>
    <property type="match status" value="1"/>
</dbReference>
<reference evidence="10" key="2">
    <citation type="submission" date="2021-04" db="EMBL/GenBank/DDBJ databases">
        <authorList>
            <person name="Gilroy R."/>
        </authorList>
    </citation>
    <scope>NUCLEOTIDE SEQUENCE</scope>
    <source>
        <strain evidence="10">CHK179-28034</strain>
    </source>
</reference>
<dbReference type="CDD" id="cd00383">
    <property type="entry name" value="trans_reg_C"/>
    <property type="match status" value="1"/>
</dbReference>
<organism evidence="10 11">
    <name type="scientific">Candidatus Anaerobutyricum stercoris</name>
    <dbReference type="NCBI Taxonomy" id="2838457"/>
    <lineage>
        <taxon>Bacteria</taxon>
        <taxon>Bacillati</taxon>
        <taxon>Bacillota</taxon>
        <taxon>Clostridia</taxon>
        <taxon>Lachnospirales</taxon>
        <taxon>Lachnospiraceae</taxon>
        <taxon>Anaerobutyricum</taxon>
    </lineage>
</organism>
<dbReference type="InterPro" id="IPR016032">
    <property type="entry name" value="Sig_transdc_resp-reg_C-effctor"/>
</dbReference>
<reference evidence="10" key="1">
    <citation type="journal article" date="2021" name="PeerJ">
        <title>Extensive microbial diversity within the chicken gut microbiome revealed by metagenomics and culture.</title>
        <authorList>
            <person name="Gilroy R."/>
            <person name="Ravi A."/>
            <person name="Getino M."/>
            <person name="Pursley I."/>
            <person name="Horton D.L."/>
            <person name="Alikhan N.F."/>
            <person name="Baker D."/>
            <person name="Gharbi K."/>
            <person name="Hall N."/>
            <person name="Watson M."/>
            <person name="Adriaenssens E.M."/>
            <person name="Foster-Nyarko E."/>
            <person name="Jarju S."/>
            <person name="Secka A."/>
            <person name="Antonio M."/>
            <person name="Oren A."/>
            <person name="Chaudhuri R.R."/>
            <person name="La Ragione R."/>
            <person name="Hildebrand F."/>
            <person name="Pallen M.J."/>
        </authorList>
    </citation>
    <scope>NUCLEOTIDE SEQUENCE</scope>
    <source>
        <strain evidence="10">CHK179-28034</strain>
    </source>
</reference>
<evidence type="ECO:0000313" key="11">
    <source>
        <dbReference type="Proteomes" id="UP000824049"/>
    </source>
</evidence>
<evidence type="ECO:0000256" key="3">
    <source>
        <dbReference type="ARBA" id="ARBA00023125"/>
    </source>
</evidence>
<keyword evidence="3 7" id="KW-0238">DNA-binding</keyword>
<dbReference type="GO" id="GO:0005829">
    <property type="term" value="C:cytosol"/>
    <property type="evidence" value="ECO:0007669"/>
    <property type="project" value="TreeGrafter"/>
</dbReference>
<gene>
    <name evidence="10" type="ORF">H9968_11255</name>
</gene>
<evidence type="ECO:0000256" key="7">
    <source>
        <dbReference type="PROSITE-ProRule" id="PRU01091"/>
    </source>
</evidence>
<dbReference type="Gene3D" id="3.40.50.2300">
    <property type="match status" value="1"/>
</dbReference>
<dbReference type="EMBL" id="DXBR01000102">
    <property type="protein sequence ID" value="HIZ40471.1"/>
    <property type="molecule type" value="Genomic_DNA"/>
</dbReference>
<dbReference type="AlphaFoldDB" id="A0A9D2ENA0"/>
<dbReference type="Pfam" id="PF00486">
    <property type="entry name" value="Trans_reg_C"/>
    <property type="match status" value="1"/>
</dbReference>
<dbReference type="InterPro" id="IPR036388">
    <property type="entry name" value="WH-like_DNA-bd_sf"/>
</dbReference>
<feature type="DNA-binding region" description="OmpR/PhoB-type" evidence="7">
    <location>
        <begin position="126"/>
        <end position="224"/>
    </location>
</feature>
<feature type="domain" description="Response regulatory" evidence="8">
    <location>
        <begin position="3"/>
        <end position="116"/>
    </location>
</feature>
<dbReference type="CDD" id="cd18159">
    <property type="entry name" value="REC_OmpR_NsrR-like"/>
    <property type="match status" value="1"/>
</dbReference>
<dbReference type="PROSITE" id="PS51755">
    <property type="entry name" value="OMPR_PHOB"/>
    <property type="match status" value="1"/>
</dbReference>
<feature type="domain" description="OmpR/PhoB-type" evidence="9">
    <location>
        <begin position="126"/>
        <end position="224"/>
    </location>
</feature>
<dbReference type="InterPro" id="IPR011006">
    <property type="entry name" value="CheY-like_superfamily"/>
</dbReference>
<proteinExistence type="predicted"/>
<keyword evidence="4" id="KW-0804">Transcription</keyword>
<comment type="caution">
    <text evidence="10">The sequence shown here is derived from an EMBL/GenBank/DDBJ whole genome shotgun (WGS) entry which is preliminary data.</text>
</comment>
<dbReference type="InterPro" id="IPR039420">
    <property type="entry name" value="WalR-like"/>
</dbReference>
<dbReference type="Pfam" id="PF00072">
    <property type="entry name" value="Response_reg"/>
    <property type="match status" value="1"/>
</dbReference>
<evidence type="ECO:0000256" key="4">
    <source>
        <dbReference type="ARBA" id="ARBA00023163"/>
    </source>
</evidence>
<dbReference type="SMART" id="SM00862">
    <property type="entry name" value="Trans_reg_C"/>
    <property type="match status" value="1"/>
</dbReference>
<feature type="modified residue" description="4-aspartylphosphate" evidence="6">
    <location>
        <position position="52"/>
    </location>
</feature>
<dbReference type="InterPro" id="IPR001789">
    <property type="entry name" value="Sig_transdc_resp-reg_receiver"/>
</dbReference>
<dbReference type="GO" id="GO:0006355">
    <property type="term" value="P:regulation of DNA-templated transcription"/>
    <property type="evidence" value="ECO:0007669"/>
    <property type="project" value="InterPro"/>
</dbReference>
<dbReference type="InterPro" id="IPR001867">
    <property type="entry name" value="OmpR/PhoB-type_DNA-bd"/>
</dbReference>
<dbReference type="GO" id="GO:0000976">
    <property type="term" value="F:transcription cis-regulatory region binding"/>
    <property type="evidence" value="ECO:0007669"/>
    <property type="project" value="TreeGrafter"/>
</dbReference>
<accession>A0A9D2ENA0</accession>
<comment type="function">
    <text evidence="5">May play the central regulatory role in sporulation. It may be an element of the effector pathway responsible for the activation of sporulation genes in response to nutritional stress. Spo0A may act in concert with spo0H (a sigma factor) to control the expression of some genes that are critical to the sporulation process.</text>
</comment>
<evidence type="ECO:0000259" key="9">
    <source>
        <dbReference type="PROSITE" id="PS51755"/>
    </source>
</evidence>
<keyword evidence="6" id="KW-0597">Phosphoprotein</keyword>
<dbReference type="Proteomes" id="UP000824049">
    <property type="component" value="Unassembled WGS sequence"/>
</dbReference>